<reference evidence="2" key="1">
    <citation type="submission" date="2022-06" db="EMBL/GenBank/DDBJ databases">
        <title>Complete genome sequence of Streptomyces nigrescens HEK616.</title>
        <authorList>
            <person name="Asamizu S."/>
            <person name="Onaka H."/>
        </authorList>
    </citation>
    <scope>NUCLEOTIDE SEQUENCE</scope>
    <source>
        <strain evidence="2">HEK616</strain>
        <plasmid evidence="2">SNP1</plasmid>
    </source>
</reference>
<sequence>MACRRAVAQMKGTVAARWHRISGRCSQAGGLLLAFALVGLKAACSREPSDKKLRAQATSSEAQSRRAAEEQRQTALIQRLAAVDGLEHVLTRFVDSCVRPYKRSVFENRSSPYLMTCSMRAVAYFGVHDDMANVLRRIREAHIATWGPQDGEGRDLPQAAGTVTYALSYHRARGRAPDGSPMPAPTLEATGLRIDWDRTTTPVPHRVADPTPCPPPEFGLYQHCSTISETPKSLAAARAHYGTLLSFTLSGSSASSTDNYFTVPAGSDHPAIAARMRPLICSIRSRIGRRPSPPVTSPVDVCGQPAAGRP</sequence>
<accession>A0ABM8A711</accession>
<evidence type="ECO:0008006" key="4">
    <source>
        <dbReference type="Google" id="ProtNLM"/>
    </source>
</evidence>
<organism evidence="2 3">
    <name type="scientific">Streptomyces nigrescens</name>
    <dbReference type="NCBI Taxonomy" id="1920"/>
    <lineage>
        <taxon>Bacteria</taxon>
        <taxon>Bacillati</taxon>
        <taxon>Actinomycetota</taxon>
        <taxon>Actinomycetes</taxon>
        <taxon>Kitasatosporales</taxon>
        <taxon>Streptomycetaceae</taxon>
        <taxon>Streptomyces</taxon>
    </lineage>
</organism>
<proteinExistence type="predicted"/>
<feature type="region of interest" description="Disordered" evidence="1">
    <location>
        <begin position="291"/>
        <end position="310"/>
    </location>
</feature>
<keyword evidence="3" id="KW-1185">Reference proteome</keyword>
<evidence type="ECO:0000313" key="2">
    <source>
        <dbReference type="EMBL" id="BDM74405.1"/>
    </source>
</evidence>
<name>A0ABM8A711_STRNI</name>
<keyword evidence="2" id="KW-0614">Plasmid</keyword>
<dbReference type="Proteomes" id="UP001059597">
    <property type="component" value="Plasmid SNP1"/>
</dbReference>
<geneLocation type="plasmid" evidence="2 3">
    <name>SNP1</name>
</geneLocation>
<dbReference type="EMBL" id="AP026074">
    <property type="protein sequence ID" value="BDM74405.1"/>
    <property type="molecule type" value="Genomic_DNA"/>
</dbReference>
<gene>
    <name evidence="2" type="ORF">HEK616_78920</name>
</gene>
<evidence type="ECO:0000256" key="1">
    <source>
        <dbReference type="SAM" id="MobiDB-lite"/>
    </source>
</evidence>
<evidence type="ECO:0000313" key="3">
    <source>
        <dbReference type="Proteomes" id="UP001059597"/>
    </source>
</evidence>
<protein>
    <recommendedName>
        <fullName evidence="4">Lipoprotein</fullName>
    </recommendedName>
</protein>